<accession>A0A652KCP0</accession>
<dbReference type="AlphaFoldDB" id="A0A652KCP0"/>
<evidence type="ECO:0000313" key="1">
    <source>
        <dbReference type="EMBL" id="TXS21314.1"/>
    </source>
</evidence>
<dbReference type="EMBL" id="RDBM01000091">
    <property type="protein sequence ID" value="TXS21314.1"/>
    <property type="molecule type" value="Genomic_DNA"/>
</dbReference>
<organism evidence="1">
    <name type="scientific">Streptomyces sp. gb1(2016)</name>
    <dbReference type="NCBI Taxonomy" id="1828321"/>
    <lineage>
        <taxon>Bacteria</taxon>
        <taxon>Bacillati</taxon>
        <taxon>Actinomycetota</taxon>
        <taxon>Actinomycetes</taxon>
        <taxon>Kitasatosporales</taxon>
        <taxon>Streptomycetaceae</taxon>
        <taxon>Streptomyces</taxon>
    </lineage>
</organism>
<comment type="caution">
    <text evidence="1">The sequence shown here is derived from an EMBL/GenBank/DDBJ whole genome shotgun (WGS) entry which is preliminary data.</text>
</comment>
<dbReference type="RefSeq" id="WP_147986060.1">
    <property type="nucleotide sequence ID" value="NZ_RDBM01000091.1"/>
</dbReference>
<protein>
    <submittedName>
        <fullName evidence="1">Uncharacterized protein</fullName>
    </submittedName>
</protein>
<sequence length="161" mass="17102">MALNWHDTNGGPFVAVPSTALPQWSGTEGEDYDRACEVVDGVAVLMLAGGDQALVFGDEPMSTTVLPEHGVIARWCYAETGEGVAGLIADSLAAAEWIDGPEMRITGPLVIFDSAYLGTEVGTLTEGITLGLDASRYRVESTVIEPDSKARFLLDRFVPLA</sequence>
<proteinExistence type="predicted"/>
<dbReference type="Pfam" id="PF15589">
    <property type="entry name" value="Imm21"/>
    <property type="match status" value="1"/>
</dbReference>
<dbReference type="InterPro" id="IPR028961">
    <property type="entry name" value="Imm21"/>
</dbReference>
<name>A0A652KCP0_9ACTN</name>
<gene>
    <name evidence="1" type="ORF">EAO74_37210</name>
</gene>
<reference evidence="1" key="1">
    <citation type="submission" date="2018-10" db="EMBL/GenBank/DDBJ databases">
        <authorList>
            <person name="Hariharan J."/>
            <person name="Choudoir M.J."/>
            <person name="Diebold P."/>
            <person name="Panke-Buisse K."/>
            <person name="Campbell A.N."/>
            <person name="Buckley D.H."/>
        </authorList>
    </citation>
    <scope>NUCLEOTIDE SEQUENCE</scope>
    <source>
        <strain evidence="1">Gb1</strain>
    </source>
</reference>